<dbReference type="OrthoDB" id="9807883at2"/>
<evidence type="ECO:0000313" key="15">
    <source>
        <dbReference type="EMBL" id="ASP47374.1"/>
    </source>
</evidence>
<dbReference type="InterPro" id="IPR013786">
    <property type="entry name" value="AcylCoA_DH/ox_N"/>
</dbReference>
<dbReference type="InterPro" id="IPR009100">
    <property type="entry name" value="AcylCoA_DH/oxidase_NM_dom_sf"/>
</dbReference>
<name>A0A222G7M8_9GAMM</name>
<comment type="cofactor">
    <cofactor evidence="1 10">
        <name>FAD</name>
        <dbReference type="ChEBI" id="CHEBI:57692"/>
    </cofactor>
</comment>
<dbReference type="SUPFAM" id="SSF56645">
    <property type="entry name" value="Acyl-CoA dehydrogenase NM domain-like"/>
    <property type="match status" value="1"/>
</dbReference>
<evidence type="ECO:0000256" key="8">
    <source>
        <dbReference type="ARBA" id="ARBA00066694"/>
    </source>
</evidence>
<keyword evidence="3 10" id="KW-0285">Flavoprotein</keyword>
<evidence type="ECO:0000256" key="9">
    <source>
        <dbReference type="ARBA" id="ARBA00069043"/>
    </source>
</evidence>
<dbReference type="InterPro" id="IPR025878">
    <property type="entry name" value="Acyl-CoA_dh-like_C_dom"/>
</dbReference>
<feature type="domain" description="Acetyl-CoA dehydrogenase-like C-terminal" evidence="14">
    <location>
        <begin position="469"/>
        <end position="589"/>
    </location>
</feature>
<gene>
    <name evidence="15" type="ORF">B5D82_06110</name>
</gene>
<evidence type="ECO:0000259" key="14">
    <source>
        <dbReference type="Pfam" id="PF12806"/>
    </source>
</evidence>
<sequence length="597" mass="64970">MSNYQAPMRDMQFLLHEVFNAEKLWTTMPAVAELIDKDTADAILSEGAKLTAGVIAPLNRNSDEQGATWSNGEVTTPDGFAKAYQLYCEGGWGSLSGDPEHGGMGMPKMLQSFVEEMTQSASISFALYPMLTAGASLALSAHASEEMKQTYLENMYSGKWAGTMCLTEPHAGSDLGIMTAKAEALDDGSFALSGTKIFITGGEQDLTENIIHLVLAKIPGAPEGPRGISMFVVPKFLLNNDGSLGARNTVTCGSIEHKMGIKGSATCVMNFDTATGFLVGEENKGLNYMFTMMNYERLGMGIQGVGAAETSYQQAAEYAIERIQGRSATGVKSADKKADSLIVHPDVRKMLLTMRAFNEGGRCFSTYVAKQLDIVKFSADETEKQQAEALVALLTPVAKAFMTDMAYESCNLGQMVFGGHGYVREWGQEQLVRDVRIAQIYEGTNGIQALDLLGRKVVANKGKFLDVYFAEITTFIEQQANNQELTGFIAPLAGALEKLKAITVVIIAENADDKNMVGASATDYLAAFGLLSYAYMWALMAEQASKQSEHDFYQAKLYVGHFFIERLLPRIDGHIHAIEAGSKTLMEMPEGLFNYNH</sequence>
<dbReference type="InterPro" id="IPR037069">
    <property type="entry name" value="AcylCoA_DH/ox_N_sf"/>
</dbReference>
<evidence type="ECO:0000256" key="6">
    <source>
        <dbReference type="ARBA" id="ARBA00051388"/>
    </source>
</evidence>
<dbReference type="Proteomes" id="UP000202259">
    <property type="component" value="Chromosome"/>
</dbReference>
<evidence type="ECO:0000259" key="12">
    <source>
        <dbReference type="Pfam" id="PF02770"/>
    </source>
</evidence>
<keyword evidence="16" id="KW-1185">Reference proteome</keyword>
<dbReference type="Gene3D" id="1.20.140.10">
    <property type="entry name" value="Butyryl-CoA Dehydrogenase, subunit A, domain 3"/>
    <property type="match status" value="1"/>
</dbReference>
<dbReference type="EMBL" id="CP020465">
    <property type="protein sequence ID" value="ASP47374.1"/>
    <property type="molecule type" value="Genomic_DNA"/>
</dbReference>
<dbReference type="FunFam" id="2.40.110.10:FF:000031">
    <property type="entry name" value="Acyl-CoA dehydrogenase, putative"/>
    <property type="match status" value="1"/>
</dbReference>
<dbReference type="KEGG" id="cber:B5D82_06110"/>
<accession>A0A222G7M8</accession>
<dbReference type="InterPro" id="IPR052166">
    <property type="entry name" value="Diverse_Acyl-CoA_DH"/>
</dbReference>
<keyword evidence="4 10" id="KW-0274">FAD</keyword>
<dbReference type="GO" id="GO:0050660">
    <property type="term" value="F:flavin adenine dinucleotide binding"/>
    <property type="evidence" value="ECO:0007669"/>
    <property type="project" value="InterPro"/>
</dbReference>
<dbReference type="RefSeq" id="WP_081149994.1">
    <property type="nucleotide sequence ID" value="NZ_CP020465.1"/>
</dbReference>
<keyword evidence="5 10" id="KW-0560">Oxidoreductase</keyword>
<dbReference type="InterPro" id="IPR009075">
    <property type="entry name" value="AcylCo_DH/oxidase_C"/>
</dbReference>
<feature type="domain" description="Acyl-CoA dehydrogenase/oxidase N-terminal" evidence="13">
    <location>
        <begin position="83"/>
        <end position="159"/>
    </location>
</feature>
<dbReference type="Pfam" id="PF12806">
    <property type="entry name" value="Acyl-CoA_dh_C"/>
    <property type="match status" value="1"/>
</dbReference>
<evidence type="ECO:0000256" key="1">
    <source>
        <dbReference type="ARBA" id="ARBA00001974"/>
    </source>
</evidence>
<dbReference type="Gene3D" id="2.40.110.10">
    <property type="entry name" value="Butyryl-CoA Dehydrogenase, subunit A, domain 2"/>
    <property type="match status" value="1"/>
</dbReference>
<evidence type="ECO:0000256" key="4">
    <source>
        <dbReference type="ARBA" id="ARBA00022827"/>
    </source>
</evidence>
<comment type="catalytic activity">
    <reaction evidence="6">
        <text>3-(methylsulfanyl)propanoyl-CoA + oxidized [electron-transfer flavoprotein] + H(+) = 3-(methylsulfanyl)acryloyl-CoA + reduced [electron-transfer flavoprotein]</text>
        <dbReference type="Rhea" id="RHEA:52612"/>
        <dbReference type="Rhea" id="RHEA-COMP:10685"/>
        <dbReference type="Rhea" id="RHEA-COMP:10686"/>
        <dbReference type="ChEBI" id="CHEBI:15378"/>
        <dbReference type="ChEBI" id="CHEBI:57692"/>
        <dbReference type="ChEBI" id="CHEBI:58307"/>
        <dbReference type="ChEBI" id="CHEBI:82815"/>
        <dbReference type="ChEBI" id="CHEBI:84994"/>
        <dbReference type="EC" id="1.3.99.41"/>
    </reaction>
    <physiologicalReaction direction="left-to-right" evidence="6">
        <dbReference type="Rhea" id="RHEA:52613"/>
    </physiologicalReaction>
</comment>
<dbReference type="SUPFAM" id="SSF47203">
    <property type="entry name" value="Acyl-CoA dehydrogenase C-terminal domain-like"/>
    <property type="match status" value="1"/>
</dbReference>
<evidence type="ECO:0000256" key="10">
    <source>
        <dbReference type="RuleBase" id="RU362125"/>
    </source>
</evidence>
<dbReference type="InterPro" id="IPR046373">
    <property type="entry name" value="Acyl-CoA_Oxase/DH_mid-dom_sf"/>
</dbReference>
<dbReference type="EC" id="1.3.99.41" evidence="8"/>
<dbReference type="InterPro" id="IPR036250">
    <property type="entry name" value="AcylCo_DH-like_C"/>
</dbReference>
<feature type="domain" description="Acyl-CoA dehydrogenase/oxidase C-terminal" evidence="11">
    <location>
        <begin position="283"/>
        <end position="451"/>
    </location>
</feature>
<comment type="similarity">
    <text evidence="2 10">Belongs to the acyl-CoA dehydrogenase family.</text>
</comment>
<evidence type="ECO:0000256" key="5">
    <source>
        <dbReference type="ARBA" id="ARBA00023002"/>
    </source>
</evidence>
<dbReference type="Pfam" id="PF02770">
    <property type="entry name" value="Acyl-CoA_dh_M"/>
    <property type="match status" value="1"/>
</dbReference>
<organism evidence="15 16">
    <name type="scientific">Cognaticolwellia beringensis</name>
    <dbReference type="NCBI Taxonomy" id="1967665"/>
    <lineage>
        <taxon>Bacteria</taxon>
        <taxon>Pseudomonadati</taxon>
        <taxon>Pseudomonadota</taxon>
        <taxon>Gammaproteobacteria</taxon>
        <taxon>Alteromonadales</taxon>
        <taxon>Colwelliaceae</taxon>
        <taxon>Cognaticolwellia</taxon>
    </lineage>
</organism>
<evidence type="ECO:0000256" key="7">
    <source>
        <dbReference type="ARBA" id="ARBA00058683"/>
    </source>
</evidence>
<comment type="function">
    <text evidence="7">Involved in the assimilation of dimethylsulphoniopropionate (DMSP), an important compound in the fixation of carbon in marine phytoplankton, by mediating the conversion of 3-(methylthio)propanoyl-CoA (MMPA-CoA) to 3-(methylthio)acryloyl-CoA (MTA-CoA).</text>
</comment>
<evidence type="ECO:0000259" key="11">
    <source>
        <dbReference type="Pfam" id="PF00441"/>
    </source>
</evidence>
<dbReference type="GO" id="GO:0016627">
    <property type="term" value="F:oxidoreductase activity, acting on the CH-CH group of donors"/>
    <property type="evidence" value="ECO:0007669"/>
    <property type="project" value="InterPro"/>
</dbReference>
<dbReference type="InterPro" id="IPR006091">
    <property type="entry name" value="Acyl-CoA_Oxase/DH_mid-dom"/>
</dbReference>
<dbReference type="Pfam" id="PF00441">
    <property type="entry name" value="Acyl-CoA_dh_1"/>
    <property type="match status" value="1"/>
</dbReference>
<evidence type="ECO:0000256" key="3">
    <source>
        <dbReference type="ARBA" id="ARBA00022630"/>
    </source>
</evidence>
<dbReference type="Gene3D" id="1.10.540.10">
    <property type="entry name" value="Acyl-CoA dehydrogenase/oxidase, N-terminal domain"/>
    <property type="match status" value="1"/>
</dbReference>
<proteinExistence type="inferred from homology"/>
<dbReference type="Pfam" id="PF02771">
    <property type="entry name" value="Acyl-CoA_dh_N"/>
    <property type="match status" value="1"/>
</dbReference>
<evidence type="ECO:0000259" key="13">
    <source>
        <dbReference type="Pfam" id="PF02771"/>
    </source>
</evidence>
<reference evidence="15 16" key="1">
    <citation type="submission" date="2017-08" db="EMBL/GenBank/DDBJ databases">
        <title>Complete genome of Colwellia sp. NB097-1, a psychrophile bacterium ioslated from Bering Sea.</title>
        <authorList>
            <person name="Chen X."/>
        </authorList>
    </citation>
    <scope>NUCLEOTIDE SEQUENCE [LARGE SCALE GENOMIC DNA]</scope>
    <source>
        <strain evidence="15 16">NB097-1</strain>
    </source>
</reference>
<evidence type="ECO:0000256" key="2">
    <source>
        <dbReference type="ARBA" id="ARBA00009347"/>
    </source>
</evidence>
<dbReference type="AlphaFoldDB" id="A0A222G7M8"/>
<protein>
    <recommendedName>
        <fullName evidence="9">3-methylmercaptopropionyl-CoA dehydrogenase</fullName>
        <ecNumber evidence="8">1.3.99.41</ecNumber>
    </recommendedName>
</protein>
<dbReference type="PANTHER" id="PTHR42803:SF1">
    <property type="entry name" value="BROAD-SPECIFICITY LINEAR ACYL-COA DEHYDROGENASE FADE5"/>
    <property type="match status" value="1"/>
</dbReference>
<dbReference type="PANTHER" id="PTHR42803">
    <property type="entry name" value="ACYL-COA DEHYDROGENASE"/>
    <property type="match status" value="1"/>
</dbReference>
<feature type="domain" description="Acyl-CoA oxidase/dehydrogenase middle" evidence="12">
    <location>
        <begin position="164"/>
        <end position="272"/>
    </location>
</feature>
<evidence type="ECO:0000313" key="16">
    <source>
        <dbReference type="Proteomes" id="UP000202259"/>
    </source>
</evidence>